<proteinExistence type="predicted"/>
<keyword evidence="1" id="KW-0732">Signal</keyword>
<feature type="chain" id="PRO_5042022321" evidence="1">
    <location>
        <begin position="19"/>
        <end position="225"/>
    </location>
</feature>
<accession>A0AAD9J809</accession>
<evidence type="ECO:0000313" key="2">
    <source>
        <dbReference type="EMBL" id="KAK2148317.1"/>
    </source>
</evidence>
<reference evidence="2" key="1">
    <citation type="journal article" date="2023" name="Mol. Biol. Evol.">
        <title>Third-Generation Sequencing Reveals the Adaptive Role of the Epigenome in Three Deep-Sea Polychaetes.</title>
        <authorList>
            <person name="Perez M."/>
            <person name="Aroh O."/>
            <person name="Sun Y."/>
            <person name="Lan Y."/>
            <person name="Juniper S.K."/>
            <person name="Young C.R."/>
            <person name="Angers B."/>
            <person name="Qian P.Y."/>
        </authorList>
    </citation>
    <scope>NUCLEOTIDE SEQUENCE</scope>
    <source>
        <strain evidence="2">P08H-3</strain>
    </source>
</reference>
<protein>
    <submittedName>
        <fullName evidence="2">Uncharacterized protein</fullName>
    </submittedName>
</protein>
<organism evidence="2 3">
    <name type="scientific">Paralvinella palmiformis</name>
    <dbReference type="NCBI Taxonomy" id="53620"/>
    <lineage>
        <taxon>Eukaryota</taxon>
        <taxon>Metazoa</taxon>
        <taxon>Spiralia</taxon>
        <taxon>Lophotrochozoa</taxon>
        <taxon>Annelida</taxon>
        <taxon>Polychaeta</taxon>
        <taxon>Sedentaria</taxon>
        <taxon>Canalipalpata</taxon>
        <taxon>Terebellida</taxon>
        <taxon>Terebelliformia</taxon>
        <taxon>Alvinellidae</taxon>
        <taxon>Paralvinella</taxon>
    </lineage>
</organism>
<comment type="caution">
    <text evidence="2">The sequence shown here is derived from an EMBL/GenBank/DDBJ whole genome shotgun (WGS) entry which is preliminary data.</text>
</comment>
<evidence type="ECO:0000256" key="1">
    <source>
        <dbReference type="SAM" id="SignalP"/>
    </source>
</evidence>
<sequence length="225" mass="26157">MWWYTKLFIGLIALPILCQSSRQKWFKKSPPLANRFCDQLMTTNNEFQECSKYYNKHGRSSILRWCKSLFTNHGLEAKCHIIGAFVDKCHKRGFSIAEDIWREVHKCRRLPNGTMWWFGRLLFTLSVLSILCESSFISNEWIKPAIDMGDVFCDNLISARSELGDCGNYFNKHGKSGILGWCKDLFKNHGIEAKCHIIGAYVDKCQDQGFSIAEDIWRKVHSCRE</sequence>
<dbReference type="EMBL" id="JAODUP010000502">
    <property type="protein sequence ID" value="KAK2148317.1"/>
    <property type="molecule type" value="Genomic_DNA"/>
</dbReference>
<name>A0AAD9J809_9ANNE</name>
<keyword evidence="3" id="KW-1185">Reference proteome</keyword>
<evidence type="ECO:0000313" key="3">
    <source>
        <dbReference type="Proteomes" id="UP001208570"/>
    </source>
</evidence>
<feature type="signal peptide" evidence="1">
    <location>
        <begin position="1"/>
        <end position="18"/>
    </location>
</feature>
<dbReference type="Proteomes" id="UP001208570">
    <property type="component" value="Unassembled WGS sequence"/>
</dbReference>
<dbReference type="AlphaFoldDB" id="A0AAD9J809"/>
<gene>
    <name evidence="2" type="ORF">LSH36_502g00025</name>
</gene>